<keyword evidence="5 7" id="KW-1133">Transmembrane helix</keyword>
<evidence type="ECO:0000256" key="7">
    <source>
        <dbReference type="SAM" id="Phobius"/>
    </source>
</evidence>
<evidence type="ECO:0000313" key="9">
    <source>
        <dbReference type="EMBL" id="MEO1771836.1"/>
    </source>
</evidence>
<feature type="transmembrane region" description="Helical" evidence="7">
    <location>
        <begin position="34"/>
        <end position="53"/>
    </location>
</feature>
<feature type="domain" description="Major facilitator superfamily (MFS) profile" evidence="8">
    <location>
        <begin position="1"/>
        <end position="99"/>
    </location>
</feature>
<evidence type="ECO:0000256" key="6">
    <source>
        <dbReference type="ARBA" id="ARBA00023136"/>
    </source>
</evidence>
<gene>
    <name evidence="9" type="ORF">JZO67_003818</name>
</gene>
<dbReference type="InterPro" id="IPR036259">
    <property type="entry name" value="MFS_trans_sf"/>
</dbReference>
<feature type="transmembrane region" description="Helical" evidence="7">
    <location>
        <begin position="65"/>
        <end position="84"/>
    </location>
</feature>
<dbReference type="EMBL" id="JAFREL020000003">
    <property type="protein sequence ID" value="MEO1771836.1"/>
    <property type="molecule type" value="Genomic_DNA"/>
</dbReference>
<keyword evidence="4 7" id="KW-0812">Transmembrane</keyword>
<evidence type="ECO:0000313" key="10">
    <source>
        <dbReference type="Proteomes" id="UP000664357"/>
    </source>
</evidence>
<evidence type="ECO:0000256" key="2">
    <source>
        <dbReference type="ARBA" id="ARBA00022448"/>
    </source>
</evidence>
<dbReference type="Proteomes" id="UP000664357">
    <property type="component" value="Unassembled WGS sequence"/>
</dbReference>
<evidence type="ECO:0000256" key="4">
    <source>
        <dbReference type="ARBA" id="ARBA00022692"/>
    </source>
</evidence>
<dbReference type="InterPro" id="IPR011701">
    <property type="entry name" value="MFS"/>
</dbReference>
<dbReference type="Gene3D" id="1.20.1250.20">
    <property type="entry name" value="MFS general substrate transporter like domains"/>
    <property type="match status" value="1"/>
</dbReference>
<reference evidence="9 10" key="1">
    <citation type="submission" date="2024-02" db="EMBL/GenBank/DDBJ databases">
        <title>The Genome Sequence of Enterococcus sp. DIV0159.</title>
        <authorList>
            <person name="Earl A."/>
            <person name="Manson A."/>
            <person name="Gilmore M."/>
            <person name="Sanders J."/>
            <person name="Shea T."/>
            <person name="Howe W."/>
            <person name="Livny J."/>
            <person name="Cuomo C."/>
            <person name="Neafsey D."/>
            <person name="Birren B."/>
        </authorList>
    </citation>
    <scope>NUCLEOTIDE SEQUENCE [LARGE SCALE GENOMIC DNA]</scope>
    <source>
        <strain evidence="9 10">665A</strain>
    </source>
</reference>
<name>A0ABV0ETH7_9ENTE</name>
<feature type="transmembrane region" description="Helical" evidence="7">
    <location>
        <begin position="6"/>
        <end position="22"/>
    </location>
</feature>
<accession>A0ABV0ETH7</accession>
<evidence type="ECO:0000256" key="3">
    <source>
        <dbReference type="ARBA" id="ARBA00022475"/>
    </source>
</evidence>
<comment type="subcellular location">
    <subcellularLocation>
        <location evidence="1">Cell membrane</location>
        <topology evidence="1">Multi-pass membrane protein</topology>
    </subcellularLocation>
</comment>
<proteinExistence type="predicted"/>
<keyword evidence="2" id="KW-0813">Transport</keyword>
<protein>
    <submittedName>
        <fullName evidence="9">MFS transporter, DHA3 family, macrolide efflux protein</fullName>
    </submittedName>
</protein>
<keyword evidence="6 7" id="KW-0472">Membrane</keyword>
<dbReference type="Pfam" id="PF07690">
    <property type="entry name" value="MFS_1"/>
    <property type="match status" value="1"/>
</dbReference>
<sequence length="99" mass="10768">MVLSALTGLAVPFFDTLLMTMIQQSFPTDQLGRIMGVTMSLLSLPGPLGLIFAGPLADYIGVEKLFVIAGIGTVFCALINWLIIPARIYDKELQEKKLP</sequence>
<dbReference type="PANTHER" id="PTHR23513">
    <property type="entry name" value="INTEGRAL MEMBRANE EFFLUX PROTEIN-RELATED"/>
    <property type="match status" value="1"/>
</dbReference>
<dbReference type="SUPFAM" id="SSF103473">
    <property type="entry name" value="MFS general substrate transporter"/>
    <property type="match status" value="1"/>
</dbReference>
<keyword evidence="3" id="KW-1003">Cell membrane</keyword>
<organism evidence="9 10">
    <name type="scientific">Candidatus Enterococcus ferrettii</name>
    <dbReference type="NCBI Taxonomy" id="2815324"/>
    <lineage>
        <taxon>Bacteria</taxon>
        <taxon>Bacillati</taxon>
        <taxon>Bacillota</taxon>
        <taxon>Bacilli</taxon>
        <taxon>Lactobacillales</taxon>
        <taxon>Enterococcaceae</taxon>
        <taxon>Enterococcus</taxon>
    </lineage>
</organism>
<dbReference type="PROSITE" id="PS50850">
    <property type="entry name" value="MFS"/>
    <property type="match status" value="1"/>
</dbReference>
<evidence type="ECO:0000256" key="5">
    <source>
        <dbReference type="ARBA" id="ARBA00022989"/>
    </source>
</evidence>
<dbReference type="InterPro" id="IPR020846">
    <property type="entry name" value="MFS_dom"/>
</dbReference>
<keyword evidence="10" id="KW-1185">Reference proteome</keyword>
<comment type="caution">
    <text evidence="9">The sequence shown here is derived from an EMBL/GenBank/DDBJ whole genome shotgun (WGS) entry which is preliminary data.</text>
</comment>
<dbReference type="PANTHER" id="PTHR23513:SF6">
    <property type="entry name" value="MAJOR FACILITATOR SUPERFAMILY ASSOCIATED DOMAIN-CONTAINING PROTEIN"/>
    <property type="match status" value="1"/>
</dbReference>
<evidence type="ECO:0000259" key="8">
    <source>
        <dbReference type="PROSITE" id="PS50850"/>
    </source>
</evidence>
<evidence type="ECO:0000256" key="1">
    <source>
        <dbReference type="ARBA" id="ARBA00004651"/>
    </source>
</evidence>